<dbReference type="EMBL" id="QASA01000003">
    <property type="protein sequence ID" value="RDC58690.1"/>
    <property type="molecule type" value="Genomic_DNA"/>
</dbReference>
<evidence type="ECO:0000313" key="1">
    <source>
        <dbReference type="EMBL" id="RDC58690.1"/>
    </source>
</evidence>
<sequence>MKIEHVNLMRAGFKNTHNGSLWLYQKGEVAVGILREGEFDEEIIILVKGNKKEDVISMNELNALFF</sequence>
<evidence type="ECO:0000313" key="3">
    <source>
        <dbReference type="Proteomes" id="UP000253919"/>
    </source>
</evidence>
<keyword evidence="3" id="KW-1185">Reference proteome</keyword>
<dbReference type="EMBL" id="QASA01000003">
    <property type="protein sequence ID" value="RDC58734.1"/>
    <property type="molecule type" value="Genomic_DNA"/>
</dbReference>
<evidence type="ECO:0000313" key="2">
    <source>
        <dbReference type="EMBL" id="RDC58734.1"/>
    </source>
</evidence>
<reference evidence="2 3" key="1">
    <citation type="submission" date="2018-04" db="EMBL/GenBank/DDBJ databases">
        <title>Adhaeribacter sp. HMF7616 genome sequencing and assembly.</title>
        <authorList>
            <person name="Kang H."/>
            <person name="Kang J."/>
            <person name="Cha I."/>
            <person name="Kim H."/>
            <person name="Joh K."/>
        </authorList>
    </citation>
    <scope>NUCLEOTIDE SEQUENCE [LARGE SCALE GENOMIC DNA]</scope>
    <source>
        <strain evidence="2 3">HMF7616</strain>
    </source>
</reference>
<name>A0A369Q1V1_9BACT</name>
<accession>A0A369Q1V1</accession>
<proteinExistence type="predicted"/>
<protein>
    <submittedName>
        <fullName evidence="2">Uncharacterized protein</fullName>
    </submittedName>
</protein>
<dbReference type="AlphaFoldDB" id="A0A369Q1V1"/>
<comment type="caution">
    <text evidence="2">The sequence shown here is derived from an EMBL/GenBank/DDBJ whole genome shotgun (WGS) entry which is preliminary data.</text>
</comment>
<organism evidence="2 3">
    <name type="scientific">Adhaeribacter pallidiroseus</name>
    <dbReference type="NCBI Taxonomy" id="2072847"/>
    <lineage>
        <taxon>Bacteria</taxon>
        <taxon>Pseudomonadati</taxon>
        <taxon>Bacteroidota</taxon>
        <taxon>Cytophagia</taxon>
        <taxon>Cytophagales</taxon>
        <taxon>Hymenobacteraceae</taxon>
        <taxon>Adhaeribacter</taxon>
    </lineage>
</organism>
<gene>
    <name evidence="1" type="ORF">AHMF7616_05324</name>
    <name evidence="2" type="ORF">AHMF7616_05368</name>
</gene>
<dbReference type="Proteomes" id="UP000253919">
    <property type="component" value="Unassembled WGS sequence"/>
</dbReference>
<dbReference type="RefSeq" id="WP_115375890.1">
    <property type="nucleotide sequence ID" value="NZ_QASA01000003.1"/>
</dbReference>